<keyword evidence="5" id="KW-0547">Nucleotide-binding</keyword>
<dbReference type="InterPro" id="IPR003661">
    <property type="entry name" value="HisK_dim/P_dom"/>
</dbReference>
<dbReference type="SMART" id="SM00388">
    <property type="entry name" value="HisKA"/>
    <property type="match status" value="1"/>
</dbReference>
<dbReference type="Gene3D" id="3.30.565.10">
    <property type="entry name" value="Histidine kinase-like ATPase, C-terminal domain"/>
    <property type="match status" value="1"/>
</dbReference>
<dbReference type="Pfam" id="PF00512">
    <property type="entry name" value="HisKA"/>
    <property type="match status" value="1"/>
</dbReference>
<reference evidence="11" key="1">
    <citation type="submission" date="2019-03" db="EMBL/GenBank/DDBJ databases">
        <title>Lake Tanganyika Metagenome-Assembled Genomes (MAGs).</title>
        <authorList>
            <person name="Tran P."/>
        </authorList>
    </citation>
    <scope>NUCLEOTIDE SEQUENCE</scope>
    <source>
        <strain evidence="11">K_DeepCast_65m_m2_066</strain>
    </source>
</reference>
<dbReference type="InterPro" id="IPR003594">
    <property type="entry name" value="HATPase_dom"/>
</dbReference>
<dbReference type="SUPFAM" id="SSF55874">
    <property type="entry name" value="ATPase domain of HSP90 chaperone/DNA topoisomerase II/histidine kinase"/>
    <property type="match status" value="1"/>
</dbReference>
<dbReference type="Gene3D" id="1.10.287.130">
    <property type="match status" value="1"/>
</dbReference>
<keyword evidence="7" id="KW-0067">ATP-binding</keyword>
<feature type="domain" description="Histidine kinase" evidence="10">
    <location>
        <begin position="190"/>
        <end position="399"/>
    </location>
</feature>
<keyword evidence="8" id="KW-0902">Two-component regulatory system</keyword>
<dbReference type="PANTHER" id="PTHR43065">
    <property type="entry name" value="SENSOR HISTIDINE KINASE"/>
    <property type="match status" value="1"/>
</dbReference>
<evidence type="ECO:0000313" key="11">
    <source>
        <dbReference type="EMBL" id="MBM3224419.1"/>
    </source>
</evidence>
<evidence type="ECO:0000256" key="5">
    <source>
        <dbReference type="ARBA" id="ARBA00022741"/>
    </source>
</evidence>
<evidence type="ECO:0000259" key="10">
    <source>
        <dbReference type="PROSITE" id="PS50109"/>
    </source>
</evidence>
<dbReference type="InterPro" id="IPR035965">
    <property type="entry name" value="PAS-like_dom_sf"/>
</dbReference>
<dbReference type="Gene3D" id="3.30.450.20">
    <property type="entry name" value="PAS domain"/>
    <property type="match status" value="1"/>
</dbReference>
<protein>
    <recommendedName>
        <fullName evidence="2">histidine kinase</fullName>
        <ecNumber evidence="2">2.7.13.3</ecNumber>
    </recommendedName>
</protein>
<organism evidence="11 12">
    <name type="scientific">Tectimicrobiota bacterium</name>
    <dbReference type="NCBI Taxonomy" id="2528274"/>
    <lineage>
        <taxon>Bacteria</taxon>
        <taxon>Pseudomonadati</taxon>
        <taxon>Nitrospinota/Tectimicrobiota group</taxon>
        <taxon>Candidatus Tectimicrobiota</taxon>
    </lineage>
</organism>
<dbReference type="Proteomes" id="UP000712673">
    <property type="component" value="Unassembled WGS sequence"/>
</dbReference>
<keyword evidence="9" id="KW-0472">Membrane</keyword>
<keyword evidence="9" id="KW-0812">Transmembrane</keyword>
<evidence type="ECO:0000256" key="2">
    <source>
        <dbReference type="ARBA" id="ARBA00012438"/>
    </source>
</evidence>
<name>A0A937W067_UNCTE</name>
<dbReference type="SUPFAM" id="SSF47384">
    <property type="entry name" value="Homodimeric domain of signal transducing histidine kinase"/>
    <property type="match status" value="1"/>
</dbReference>
<keyword evidence="9" id="KW-1133">Transmembrane helix</keyword>
<sequence>MLAVSLILWGLHHLIVGSIHTRPESGVSVGGNATFYLLYFLAVFALIILVLDEARRQAATLQEFNERLVDGLGEGLQLVDGAFRIHHANRWMAQQSGETPRAHCYDAMTHDGQPCPGCPLPGRHQIHTPVRLDVAGAGGRRWRLTCAPVRQPDGQIWLLELVADVTEQERLRARLSEAERLAAVGELAAGLAHEIRNPLAAIVNATTLLEQAETLTTEERTTTLAAMKQEARRLNAVLSDFLAFARPREPRRLPGDIGTVIGHVATLLRDDPVRTAGVQVEVHLDPAVPTFAFDADQLTQVLWNLTLNGVEAMQGQGRLSLDVQRHDDEVWIAVADTGSGIPVTEQGQIFQPFYSRRRGGTGLGLAIARTIVAAHGGRIELESAPEQGSRFTIHLPLAEENGHGSHSHC</sequence>
<evidence type="ECO:0000256" key="4">
    <source>
        <dbReference type="ARBA" id="ARBA00022679"/>
    </source>
</evidence>
<dbReference type="GO" id="GO:0000155">
    <property type="term" value="F:phosphorelay sensor kinase activity"/>
    <property type="evidence" value="ECO:0007669"/>
    <property type="project" value="InterPro"/>
</dbReference>
<dbReference type="CDD" id="cd00082">
    <property type="entry name" value="HisKA"/>
    <property type="match status" value="1"/>
</dbReference>
<gene>
    <name evidence="11" type="ORF">FJZ47_11540</name>
</gene>
<dbReference type="EC" id="2.7.13.3" evidence="2"/>
<dbReference type="InterPro" id="IPR004358">
    <property type="entry name" value="Sig_transdc_His_kin-like_C"/>
</dbReference>
<accession>A0A937W067</accession>
<dbReference type="AlphaFoldDB" id="A0A937W067"/>
<dbReference type="PRINTS" id="PR00344">
    <property type="entry name" value="BCTRLSENSOR"/>
</dbReference>
<evidence type="ECO:0000256" key="7">
    <source>
        <dbReference type="ARBA" id="ARBA00022840"/>
    </source>
</evidence>
<proteinExistence type="predicted"/>
<dbReference type="GO" id="GO:0005524">
    <property type="term" value="F:ATP binding"/>
    <property type="evidence" value="ECO:0007669"/>
    <property type="project" value="UniProtKB-KW"/>
</dbReference>
<keyword evidence="4" id="KW-0808">Transferase</keyword>
<dbReference type="InterPro" id="IPR036890">
    <property type="entry name" value="HATPase_C_sf"/>
</dbReference>
<comment type="catalytic activity">
    <reaction evidence="1">
        <text>ATP + protein L-histidine = ADP + protein N-phospho-L-histidine.</text>
        <dbReference type="EC" id="2.7.13.3"/>
    </reaction>
</comment>
<dbReference type="PROSITE" id="PS50109">
    <property type="entry name" value="HIS_KIN"/>
    <property type="match status" value="1"/>
</dbReference>
<comment type="caution">
    <text evidence="11">The sequence shown here is derived from an EMBL/GenBank/DDBJ whole genome shotgun (WGS) entry which is preliminary data.</text>
</comment>
<evidence type="ECO:0000256" key="9">
    <source>
        <dbReference type="SAM" id="Phobius"/>
    </source>
</evidence>
<keyword evidence="6" id="KW-0418">Kinase</keyword>
<evidence type="ECO:0000256" key="1">
    <source>
        <dbReference type="ARBA" id="ARBA00000085"/>
    </source>
</evidence>
<feature type="transmembrane region" description="Helical" evidence="9">
    <location>
        <begin position="33"/>
        <end position="51"/>
    </location>
</feature>
<dbReference type="EMBL" id="VGLS01000322">
    <property type="protein sequence ID" value="MBM3224419.1"/>
    <property type="molecule type" value="Genomic_DNA"/>
</dbReference>
<evidence type="ECO:0000256" key="3">
    <source>
        <dbReference type="ARBA" id="ARBA00022553"/>
    </source>
</evidence>
<evidence type="ECO:0000313" key="12">
    <source>
        <dbReference type="Proteomes" id="UP000712673"/>
    </source>
</evidence>
<dbReference type="PANTHER" id="PTHR43065:SF10">
    <property type="entry name" value="PEROXIDE STRESS-ACTIVATED HISTIDINE KINASE MAK3"/>
    <property type="match status" value="1"/>
</dbReference>
<dbReference type="InterPro" id="IPR036097">
    <property type="entry name" value="HisK_dim/P_sf"/>
</dbReference>
<dbReference type="InterPro" id="IPR005467">
    <property type="entry name" value="His_kinase_dom"/>
</dbReference>
<keyword evidence="3" id="KW-0597">Phosphoprotein</keyword>
<evidence type="ECO:0000256" key="6">
    <source>
        <dbReference type="ARBA" id="ARBA00022777"/>
    </source>
</evidence>
<evidence type="ECO:0000256" key="8">
    <source>
        <dbReference type="ARBA" id="ARBA00023012"/>
    </source>
</evidence>
<dbReference type="SMART" id="SM00387">
    <property type="entry name" value="HATPase_c"/>
    <property type="match status" value="1"/>
</dbReference>
<dbReference type="Pfam" id="PF02518">
    <property type="entry name" value="HATPase_c"/>
    <property type="match status" value="1"/>
</dbReference>
<dbReference type="SUPFAM" id="SSF55785">
    <property type="entry name" value="PYP-like sensor domain (PAS domain)"/>
    <property type="match status" value="1"/>
</dbReference>